<organism evidence="1 2">
    <name type="scientific">Jiella flava</name>
    <dbReference type="NCBI Taxonomy" id="2816857"/>
    <lineage>
        <taxon>Bacteria</taxon>
        <taxon>Pseudomonadati</taxon>
        <taxon>Pseudomonadota</taxon>
        <taxon>Alphaproteobacteria</taxon>
        <taxon>Hyphomicrobiales</taxon>
        <taxon>Aurantimonadaceae</taxon>
        <taxon>Jiella</taxon>
    </lineage>
</organism>
<dbReference type="Gene3D" id="3.10.450.530">
    <property type="entry name" value="Ribonuclease toxin, BrnT, of type II toxin-antitoxin system"/>
    <property type="match status" value="1"/>
</dbReference>
<dbReference type="InterPro" id="IPR038573">
    <property type="entry name" value="BrnT_sf"/>
</dbReference>
<dbReference type="AlphaFoldDB" id="A0A939JUF9"/>
<evidence type="ECO:0000313" key="2">
    <source>
        <dbReference type="Proteomes" id="UP000664122"/>
    </source>
</evidence>
<gene>
    <name evidence="1" type="ORF">J1C48_11175</name>
</gene>
<accession>A0A939JUF9</accession>
<dbReference type="Proteomes" id="UP000664122">
    <property type="component" value="Unassembled WGS sequence"/>
</dbReference>
<name>A0A939JUF9_9HYPH</name>
<evidence type="ECO:0000313" key="1">
    <source>
        <dbReference type="EMBL" id="MBO0663140.1"/>
    </source>
</evidence>
<keyword evidence="2" id="KW-1185">Reference proteome</keyword>
<proteinExistence type="predicted"/>
<comment type="caution">
    <text evidence="1">The sequence shown here is derived from an EMBL/GenBank/DDBJ whole genome shotgun (WGS) entry which is preliminary data.</text>
</comment>
<sequence length="99" mass="11824">MGGRQGFEWDDAKATDNLRRGRPAFEEVLQFNFTTAIFGEDNRIDYGEVRIKAIGFVRERLHVLVYTERDGRIRVISFRKANDREIKRYDRQTRSFHQN</sequence>
<reference evidence="1" key="1">
    <citation type="submission" date="2021-03" db="EMBL/GenBank/DDBJ databases">
        <title>Whole genome sequence of Jiella sp. CQZ9-1.</title>
        <authorList>
            <person name="Tuo L."/>
        </authorList>
    </citation>
    <scope>NUCLEOTIDE SEQUENCE</scope>
    <source>
        <strain evidence="1">CQZ9-1</strain>
    </source>
</reference>
<dbReference type="InterPro" id="IPR007460">
    <property type="entry name" value="BrnT_toxin"/>
</dbReference>
<dbReference type="RefSeq" id="WP_207257921.1">
    <property type="nucleotide sequence ID" value="NZ_JAFMPP010000008.1"/>
</dbReference>
<protein>
    <submittedName>
        <fullName evidence="1">BrnT family toxin</fullName>
    </submittedName>
</protein>
<dbReference type="Pfam" id="PF04365">
    <property type="entry name" value="BrnT_toxin"/>
    <property type="match status" value="1"/>
</dbReference>
<dbReference type="EMBL" id="JAFMPP010000008">
    <property type="protein sequence ID" value="MBO0663140.1"/>
    <property type="molecule type" value="Genomic_DNA"/>
</dbReference>